<dbReference type="GO" id="GO:0016779">
    <property type="term" value="F:nucleotidyltransferase activity"/>
    <property type="evidence" value="ECO:0007669"/>
    <property type="project" value="UniProtKB-ARBA"/>
</dbReference>
<dbReference type="AlphaFoldDB" id="A0A6N0NZY5"/>
<dbReference type="SUPFAM" id="SSF53448">
    <property type="entry name" value="Nucleotide-diphospho-sugar transferases"/>
    <property type="match status" value="1"/>
</dbReference>
<keyword evidence="5" id="KW-1185">Reference proteome</keyword>
<feature type="domain" description="MobA-like NTP transferase" evidence="3">
    <location>
        <begin position="33"/>
        <end position="142"/>
    </location>
</feature>
<dbReference type="Proteomes" id="UP000509301">
    <property type="component" value="Chromosome"/>
</dbReference>
<dbReference type="Gene3D" id="3.90.550.10">
    <property type="entry name" value="Spore Coat Polysaccharide Biosynthesis Protein SpsA, Chain A"/>
    <property type="match status" value="1"/>
</dbReference>
<dbReference type="InterPro" id="IPR029044">
    <property type="entry name" value="Nucleotide-diphossugar_trans"/>
</dbReference>
<gene>
    <name evidence="4" type="ORF">GWK48_08175</name>
</gene>
<evidence type="ECO:0000256" key="1">
    <source>
        <dbReference type="ARBA" id="ARBA00022679"/>
    </source>
</evidence>
<protein>
    <submittedName>
        <fullName evidence="4">NTP transferase domain-containing protein</fullName>
    </submittedName>
</protein>
<dbReference type="Pfam" id="PF12804">
    <property type="entry name" value="NTP_transf_3"/>
    <property type="match status" value="1"/>
</dbReference>
<dbReference type="OrthoDB" id="28434at2157"/>
<evidence type="ECO:0000313" key="4">
    <source>
        <dbReference type="EMBL" id="QKR01079.1"/>
    </source>
</evidence>
<organism evidence="4 5">
    <name type="scientific">Metallosphaera tengchongensis</name>
    <dbReference type="NCBI Taxonomy" id="1532350"/>
    <lineage>
        <taxon>Archaea</taxon>
        <taxon>Thermoproteota</taxon>
        <taxon>Thermoprotei</taxon>
        <taxon>Sulfolobales</taxon>
        <taxon>Sulfolobaceae</taxon>
        <taxon>Metallosphaera</taxon>
    </lineage>
</organism>
<evidence type="ECO:0000313" key="5">
    <source>
        <dbReference type="Proteomes" id="UP000509301"/>
    </source>
</evidence>
<dbReference type="EMBL" id="CP049074">
    <property type="protein sequence ID" value="QKR01079.1"/>
    <property type="molecule type" value="Genomic_DNA"/>
</dbReference>
<proteinExistence type="predicted"/>
<dbReference type="PANTHER" id="PTHR19136">
    <property type="entry name" value="MOLYBDENUM COFACTOR GUANYLYLTRANSFERASE"/>
    <property type="match status" value="1"/>
</dbReference>
<reference evidence="4 5" key="1">
    <citation type="submission" date="2020-02" db="EMBL/GenBank/DDBJ databases">
        <title>Comparative genome analysis reveals the metabolism and evolution of the thermophilic archaeal genus Metallosphaera.</title>
        <authorList>
            <person name="Jiang C."/>
        </authorList>
    </citation>
    <scope>NUCLEOTIDE SEQUENCE [LARGE SCALE GENOMIC DNA]</scope>
    <source>
        <strain evidence="4 5">Ric-A</strain>
    </source>
</reference>
<evidence type="ECO:0000259" key="3">
    <source>
        <dbReference type="Pfam" id="PF12804"/>
    </source>
</evidence>
<evidence type="ECO:0000256" key="2">
    <source>
        <dbReference type="SAM" id="MobiDB-lite"/>
    </source>
</evidence>
<dbReference type="InterPro" id="IPR025877">
    <property type="entry name" value="MobA-like_NTP_Trfase"/>
</dbReference>
<feature type="region of interest" description="Disordered" evidence="2">
    <location>
        <begin position="1"/>
        <end position="22"/>
    </location>
</feature>
<dbReference type="PANTHER" id="PTHR19136:SF86">
    <property type="entry name" value="ADENOSYLCOBINAMIDE-PHOSPHATE GUANYLYLTRANSFERASE"/>
    <property type="match status" value="1"/>
</dbReference>
<sequence>MVHSRGENLREKPELEENSSPQFDEITLKVPTAVIMAGGKGSRLSPMKPVLKVCGRPMIQWIIDVAEKFSERVIVATVRGHPAEEELSLLSKEIIYTSGKGYEEDVVEALRQVKLPALVLSCDLPFIPREAFETLLRRCRSSICSLYTGSGFVGMSLWNSLNLNDYETIHFHKDIINVNTIDELEKANKLCSNL</sequence>
<accession>A0A6N0NZY5</accession>
<dbReference type="KEGG" id="mten:GWK48_08175"/>
<keyword evidence="1 4" id="KW-0808">Transferase</keyword>
<feature type="compositionally biased region" description="Basic and acidic residues" evidence="2">
    <location>
        <begin position="1"/>
        <end position="15"/>
    </location>
</feature>
<name>A0A6N0NZY5_9CREN</name>